<dbReference type="PANTHER" id="PTHR42879:SF2">
    <property type="entry name" value="3-OXOACYL-[ACYL-CARRIER-PROTEIN] REDUCTASE FABG"/>
    <property type="match status" value="1"/>
</dbReference>
<dbReference type="InterPro" id="IPR002347">
    <property type="entry name" value="SDR_fam"/>
</dbReference>
<feature type="binding site" evidence="11">
    <location>
        <begin position="155"/>
        <end position="159"/>
    </location>
    <ligand>
        <name>NADP(+)</name>
        <dbReference type="ChEBI" id="CHEBI:58349"/>
    </ligand>
</feature>
<comment type="catalytic activity">
    <reaction evidence="12">
        <text>a (3R)-hydroxyacyl-[ACP] + NADP(+) = a 3-oxoacyl-[ACP] + NADPH + H(+)</text>
        <dbReference type="Rhea" id="RHEA:17397"/>
        <dbReference type="Rhea" id="RHEA-COMP:9916"/>
        <dbReference type="Rhea" id="RHEA-COMP:9945"/>
        <dbReference type="ChEBI" id="CHEBI:15378"/>
        <dbReference type="ChEBI" id="CHEBI:57783"/>
        <dbReference type="ChEBI" id="CHEBI:58349"/>
        <dbReference type="ChEBI" id="CHEBI:78776"/>
        <dbReference type="ChEBI" id="CHEBI:78827"/>
        <dbReference type="EC" id="1.1.1.100"/>
    </reaction>
</comment>
<feature type="binding site" evidence="11">
    <location>
        <begin position="63"/>
        <end position="64"/>
    </location>
    <ligand>
        <name>NADP(+)</name>
        <dbReference type="ChEBI" id="CHEBI:58349"/>
    </ligand>
</feature>
<keyword evidence="15" id="KW-1185">Reference proteome</keyword>
<accession>E6W0Z6</accession>
<dbReference type="GO" id="GO:0030497">
    <property type="term" value="P:fatty acid elongation"/>
    <property type="evidence" value="ECO:0007669"/>
    <property type="project" value="UniProtKB-ARBA"/>
</dbReference>
<dbReference type="HOGENOM" id="CLU_010194_1_3_0"/>
<dbReference type="PROSITE" id="PS00061">
    <property type="entry name" value="ADH_SHORT"/>
    <property type="match status" value="1"/>
</dbReference>
<dbReference type="CDD" id="cd05333">
    <property type="entry name" value="BKR_SDR_c"/>
    <property type="match status" value="1"/>
</dbReference>
<dbReference type="Proteomes" id="UP000002572">
    <property type="component" value="Chromosome"/>
</dbReference>
<keyword evidence="7 12" id="KW-0560">Oxidoreductase</keyword>
<dbReference type="SMART" id="SM00822">
    <property type="entry name" value="PKS_KR"/>
    <property type="match status" value="1"/>
</dbReference>
<feature type="active site" description="Proton acceptor" evidence="10">
    <location>
        <position position="155"/>
    </location>
</feature>
<evidence type="ECO:0000256" key="12">
    <source>
        <dbReference type="RuleBase" id="RU366074"/>
    </source>
</evidence>
<evidence type="ECO:0000256" key="7">
    <source>
        <dbReference type="ARBA" id="ARBA00023002"/>
    </source>
</evidence>
<feature type="binding site" evidence="11">
    <location>
        <position position="188"/>
    </location>
    <ligand>
        <name>NADP(+)</name>
        <dbReference type="ChEBI" id="CHEBI:58349"/>
    </ligand>
</feature>
<keyword evidence="6 11" id="KW-0521">NADP</keyword>
<dbReference type="GO" id="GO:0051287">
    <property type="term" value="F:NAD binding"/>
    <property type="evidence" value="ECO:0007669"/>
    <property type="project" value="UniProtKB-UniRule"/>
</dbReference>
<evidence type="ECO:0000313" key="15">
    <source>
        <dbReference type="Proteomes" id="UP000002572"/>
    </source>
</evidence>
<comment type="subunit">
    <text evidence="12">Homotetramer.</text>
</comment>
<evidence type="ECO:0000256" key="11">
    <source>
        <dbReference type="PIRSR" id="PIRSR611284-2"/>
    </source>
</evidence>
<evidence type="ECO:0000256" key="5">
    <source>
        <dbReference type="ARBA" id="ARBA00022832"/>
    </source>
</evidence>
<evidence type="ECO:0000256" key="4">
    <source>
        <dbReference type="ARBA" id="ARBA00022516"/>
    </source>
</evidence>
<comment type="pathway">
    <text evidence="1 12">Lipid metabolism; fatty acid biosynthesis.</text>
</comment>
<dbReference type="AlphaFoldDB" id="E6W0Z6"/>
<dbReference type="InterPro" id="IPR011284">
    <property type="entry name" value="3oxo_ACP_reduc"/>
</dbReference>
<dbReference type="InterPro" id="IPR057326">
    <property type="entry name" value="KR_dom"/>
</dbReference>
<evidence type="ECO:0000256" key="8">
    <source>
        <dbReference type="ARBA" id="ARBA00023098"/>
    </source>
</evidence>
<name>E6W0Z6_DESIS</name>
<dbReference type="NCBIfam" id="NF005559">
    <property type="entry name" value="PRK07231.1"/>
    <property type="match status" value="1"/>
</dbReference>
<dbReference type="PANTHER" id="PTHR42879">
    <property type="entry name" value="3-OXOACYL-(ACYL-CARRIER-PROTEIN) REDUCTASE"/>
    <property type="match status" value="1"/>
</dbReference>
<feature type="binding site" evidence="11">
    <location>
        <position position="90"/>
    </location>
    <ligand>
        <name>NADP(+)</name>
        <dbReference type="ChEBI" id="CHEBI:58349"/>
    </ligand>
</feature>
<dbReference type="NCBIfam" id="NF009466">
    <property type="entry name" value="PRK12826.1-2"/>
    <property type="match status" value="1"/>
</dbReference>
<evidence type="ECO:0000256" key="2">
    <source>
        <dbReference type="ARBA" id="ARBA00006484"/>
    </source>
</evidence>
<dbReference type="Gene3D" id="3.40.50.720">
    <property type="entry name" value="NAD(P)-binding Rossmann-like Domain"/>
    <property type="match status" value="1"/>
</dbReference>
<evidence type="ECO:0000256" key="3">
    <source>
        <dbReference type="ARBA" id="ARBA00012948"/>
    </source>
</evidence>
<evidence type="ECO:0000256" key="6">
    <source>
        <dbReference type="ARBA" id="ARBA00022857"/>
    </source>
</evidence>
<evidence type="ECO:0000256" key="9">
    <source>
        <dbReference type="ARBA" id="ARBA00023160"/>
    </source>
</evidence>
<dbReference type="PRINTS" id="PR00080">
    <property type="entry name" value="SDRFAMILY"/>
</dbReference>
<evidence type="ECO:0000256" key="1">
    <source>
        <dbReference type="ARBA" id="ARBA00005194"/>
    </source>
</evidence>
<evidence type="ECO:0000259" key="13">
    <source>
        <dbReference type="SMART" id="SM00822"/>
    </source>
</evidence>
<dbReference type="InterPro" id="IPR020904">
    <property type="entry name" value="Sc_DH/Rdtase_CS"/>
</dbReference>
<sequence length="247" mass="26028">MLLHNKVALVTGASRGIGRAIALELAKNGADIAVNYASSEGPAREVVSEIEALGRRAIAIRANVSDAQECAALVERTIRELGTIDILVNNAGITKDGLLMRMKEEDFDAVINTNLKSTFLMCKAVTRPMMKKSSGRIINISSVVGQMGNAGQANYVASKAGIIGMTKSIAKELSGKNILVNAVTPGFIESDMTAELKDDIRQTMLSHIPLGSFGKPEDVAGAVVFLASGLADYVTGQVIAVNGGMYM</sequence>
<dbReference type="GO" id="GO:0004316">
    <property type="term" value="F:3-oxoacyl-[acyl-carrier-protein] reductase (NADPH) activity"/>
    <property type="evidence" value="ECO:0007669"/>
    <property type="project" value="UniProtKB-UniRule"/>
</dbReference>
<dbReference type="eggNOG" id="COG1028">
    <property type="taxonomic scope" value="Bacteria"/>
</dbReference>
<dbReference type="NCBIfam" id="TIGR01830">
    <property type="entry name" value="3oxo_ACP_reduc"/>
    <property type="match status" value="1"/>
</dbReference>
<keyword evidence="9 12" id="KW-0275">Fatty acid biosynthesis</keyword>
<dbReference type="SUPFAM" id="SSF51735">
    <property type="entry name" value="NAD(P)-binding Rossmann-fold domains"/>
    <property type="match status" value="1"/>
</dbReference>
<proteinExistence type="inferred from homology"/>
<comment type="similarity">
    <text evidence="2 12">Belongs to the short-chain dehydrogenases/reductases (SDR) family.</text>
</comment>
<dbReference type="FunFam" id="3.40.50.720:FF:000037">
    <property type="entry name" value="3-oxoacyl-[acyl-carrier-protein] reductase FabG"/>
    <property type="match status" value="1"/>
</dbReference>
<keyword evidence="5 12" id="KW-0276">Fatty acid metabolism</keyword>
<dbReference type="NCBIfam" id="NF004199">
    <property type="entry name" value="PRK05653.1-4"/>
    <property type="match status" value="1"/>
</dbReference>
<dbReference type="EC" id="1.1.1.100" evidence="3 12"/>
<feature type="binding site" evidence="11">
    <location>
        <begin position="12"/>
        <end position="15"/>
    </location>
    <ligand>
        <name>NADP(+)</name>
        <dbReference type="ChEBI" id="CHEBI:58349"/>
    </ligand>
</feature>
<dbReference type="UniPathway" id="UPA00094"/>
<dbReference type="NCBIfam" id="NF004197">
    <property type="entry name" value="PRK05653.1-1"/>
    <property type="match status" value="1"/>
</dbReference>
<dbReference type="RefSeq" id="WP_013505216.1">
    <property type="nucleotide sequence ID" value="NC_014836.1"/>
</dbReference>
<organism evidence="14 15">
    <name type="scientific">Desulfurispirillum indicum (strain ATCC BAA-1389 / DSM 22839 / S5)</name>
    <dbReference type="NCBI Taxonomy" id="653733"/>
    <lineage>
        <taxon>Bacteria</taxon>
        <taxon>Pseudomonadati</taxon>
        <taxon>Chrysiogenota</taxon>
        <taxon>Chrysiogenia</taxon>
        <taxon>Chrysiogenales</taxon>
        <taxon>Chrysiogenaceae</taxon>
        <taxon>Desulfurispirillum</taxon>
    </lineage>
</organism>
<dbReference type="EMBL" id="CP002432">
    <property type="protein sequence ID" value="ADU65328.1"/>
    <property type="molecule type" value="Genomic_DNA"/>
</dbReference>
<dbReference type="PRINTS" id="PR00081">
    <property type="entry name" value="GDHRDH"/>
</dbReference>
<dbReference type="InterPro" id="IPR036291">
    <property type="entry name" value="NAD(P)-bd_dom_sf"/>
</dbReference>
<comment type="function">
    <text evidence="12">Catalyzes the NADPH-dependent reduction of beta-ketoacyl-ACP substrates to beta-hydroxyacyl-ACP products, the first reductive step in the elongation cycle of fatty acid biosynthesis.</text>
</comment>
<dbReference type="KEGG" id="din:Selin_0580"/>
<feature type="domain" description="Ketoreductase" evidence="13">
    <location>
        <begin position="6"/>
        <end position="176"/>
    </location>
</feature>
<keyword evidence="8 12" id="KW-0443">Lipid metabolism</keyword>
<evidence type="ECO:0000313" key="14">
    <source>
        <dbReference type="EMBL" id="ADU65328.1"/>
    </source>
</evidence>
<keyword evidence="4 12" id="KW-0444">Lipid biosynthesis</keyword>
<dbReference type="InParanoid" id="E6W0Z6"/>
<dbReference type="Pfam" id="PF13561">
    <property type="entry name" value="adh_short_C2"/>
    <property type="match status" value="1"/>
</dbReference>
<protein>
    <recommendedName>
        <fullName evidence="3 12">3-oxoacyl-[acyl-carrier-protein] reductase</fullName>
        <ecNumber evidence="3 12">1.1.1.100</ecNumber>
    </recommendedName>
</protein>
<gene>
    <name evidence="14" type="ordered locus">Selin_0580</name>
</gene>
<reference evidence="14 15" key="1">
    <citation type="submission" date="2010-12" db="EMBL/GenBank/DDBJ databases">
        <title>Complete sequence of Desulfurispirillum indicum S5.</title>
        <authorList>
            <consortium name="US DOE Joint Genome Institute"/>
            <person name="Lucas S."/>
            <person name="Copeland A."/>
            <person name="Lapidus A."/>
            <person name="Cheng J.-F."/>
            <person name="Goodwin L."/>
            <person name="Pitluck S."/>
            <person name="Chertkov O."/>
            <person name="Held B."/>
            <person name="Detter J.C."/>
            <person name="Han C."/>
            <person name="Tapia R."/>
            <person name="Land M."/>
            <person name="Hauser L."/>
            <person name="Kyrpides N."/>
            <person name="Ivanova N."/>
            <person name="Mikhailova N."/>
            <person name="Haggblom M."/>
            <person name="Rauschenbach I."/>
            <person name="Bini E."/>
            <person name="Woyke T."/>
        </authorList>
    </citation>
    <scope>NUCLEOTIDE SEQUENCE [LARGE SCALE GENOMIC DNA]</scope>
    <source>
        <strain evidence="15">ATCC BAA-1389 / DSM 22839 / S5</strain>
    </source>
</reference>
<dbReference type="InterPro" id="IPR050259">
    <property type="entry name" value="SDR"/>
</dbReference>
<dbReference type="FunCoup" id="E6W0Z6">
    <property type="interactions" value="529"/>
</dbReference>
<evidence type="ECO:0000256" key="10">
    <source>
        <dbReference type="PIRSR" id="PIRSR611284-1"/>
    </source>
</evidence>
<dbReference type="STRING" id="653733.Selin_0580"/>